<dbReference type="PROSITE" id="PS50090">
    <property type="entry name" value="MYB_LIKE"/>
    <property type="match status" value="1"/>
</dbReference>
<sequence length="259" mass="29165">MSIDQLRPARAGEPWTEEEDARFIDELRAGRRIKDIARLLKRSRSAIEDRLRWFIPLEKSAAIRSSERETWLRKALNSPGSGYDWREVIKRNYAAENRSYWTSADLAVMREGWQGRRPLPELASALGASEIEVALQLCRDGLAKSLQDVVDRLGATPGGTVEIRARMAVDRAAASVWLLVVDGIGRRISVFDKQRRHVSVHGSYEEAKQRLSRLLDTRQRGHGSITWSIVCRVLGEDTVGEERHGVIKTEAARVPASAS</sequence>
<reference evidence="2 3" key="1">
    <citation type="submission" date="2014-10" db="EMBL/GenBank/DDBJ databases">
        <title>Genome sequence of Micropolyspora internatus JCM3315.</title>
        <authorList>
            <person name="Shin S.-K."/>
            <person name="Yi H."/>
        </authorList>
    </citation>
    <scope>NUCLEOTIDE SEQUENCE [LARGE SCALE GENOMIC DNA]</scope>
    <source>
        <strain evidence="2 3">JCM 3315</strain>
    </source>
</reference>
<evidence type="ECO:0000259" key="1">
    <source>
        <dbReference type="PROSITE" id="PS50090"/>
    </source>
</evidence>
<dbReference type="AlphaFoldDB" id="A0A837DA17"/>
<accession>A0A837DA17</accession>
<dbReference type="RefSeq" id="WP_037308824.1">
    <property type="nucleotide sequence ID" value="NZ_DAHVQW010000070.1"/>
</dbReference>
<feature type="domain" description="Myb-like" evidence="1">
    <location>
        <begin position="7"/>
        <end position="57"/>
    </location>
</feature>
<dbReference type="OrthoDB" id="4571502at2"/>
<protein>
    <recommendedName>
        <fullName evidence="1">Myb-like domain-containing protein</fullName>
    </recommendedName>
</protein>
<comment type="caution">
    <text evidence="2">The sequence shown here is derived from an EMBL/GenBank/DDBJ whole genome shotgun (WGS) entry which is preliminary data.</text>
</comment>
<dbReference type="EMBL" id="JRZE01000003">
    <property type="protein sequence ID" value="KHF44045.1"/>
    <property type="molecule type" value="Genomic_DNA"/>
</dbReference>
<evidence type="ECO:0000313" key="3">
    <source>
        <dbReference type="Proteomes" id="UP000030848"/>
    </source>
</evidence>
<gene>
    <name evidence="2" type="ORF">MINT15_09270</name>
</gene>
<dbReference type="Proteomes" id="UP000030848">
    <property type="component" value="Unassembled WGS sequence"/>
</dbReference>
<organism evidence="2 3">
    <name type="scientific">Saccharomonospora viridis</name>
    <dbReference type="NCBI Taxonomy" id="1852"/>
    <lineage>
        <taxon>Bacteria</taxon>
        <taxon>Bacillati</taxon>
        <taxon>Actinomycetota</taxon>
        <taxon>Actinomycetes</taxon>
        <taxon>Pseudonocardiales</taxon>
        <taxon>Pseudonocardiaceae</taxon>
        <taxon>Saccharomonospora</taxon>
    </lineage>
</organism>
<evidence type="ECO:0000313" key="2">
    <source>
        <dbReference type="EMBL" id="KHF44045.1"/>
    </source>
</evidence>
<name>A0A837DA17_9PSEU</name>
<dbReference type="InterPro" id="IPR001005">
    <property type="entry name" value="SANT/Myb"/>
</dbReference>
<proteinExistence type="predicted"/>